<keyword evidence="7" id="KW-1185">Reference proteome</keyword>
<dbReference type="GO" id="GO:0009279">
    <property type="term" value="C:cell outer membrane"/>
    <property type="evidence" value="ECO:0007669"/>
    <property type="project" value="UniProtKB-SubCell"/>
</dbReference>
<feature type="compositionally biased region" description="Gly residues" evidence="4">
    <location>
        <begin position="590"/>
        <end position="620"/>
    </location>
</feature>
<dbReference type="PANTHER" id="PTHR47234:SF1">
    <property type="entry name" value="TONB-DEPENDENT RECEPTOR"/>
    <property type="match status" value="1"/>
</dbReference>
<keyword evidence="2" id="KW-0472">Membrane</keyword>
<evidence type="ECO:0000256" key="2">
    <source>
        <dbReference type="ARBA" id="ARBA00023136"/>
    </source>
</evidence>
<dbReference type="Gene3D" id="2.170.130.10">
    <property type="entry name" value="TonB-dependent receptor, plug domain"/>
    <property type="match status" value="1"/>
</dbReference>
<evidence type="ECO:0000256" key="5">
    <source>
        <dbReference type="SAM" id="SignalP"/>
    </source>
</evidence>
<evidence type="ECO:0000256" key="3">
    <source>
        <dbReference type="ARBA" id="ARBA00023237"/>
    </source>
</evidence>
<dbReference type="InterPro" id="IPR036942">
    <property type="entry name" value="Beta-barrel_TonB_sf"/>
</dbReference>
<sequence length="926" mass="99100">MSKLPAFAVSLAAIAWSTCAMAQDVAQVTPSDGKPQEEPAALDPGTIVVTGERIRGQLITDQPPVAEYDAADIAAFGGSSIADIISAIEPASGSARGGRGGGQPVFLINGIRVSSFREFRNYPPESIAKVEVFPEEVAQRLGFPPDQRVVNIVLKPNYSSITAELELEAPQDGGYSRNEQELTYLKITSGGRLNFNLDVEDSSPLTEDERGFTVPSSIAGVDDEAPYRTLLSDSLKVEGTANYVRADIDTGASTSLNATVTREESLGLSGLREVGGIVSPLETRRTTDTYAFAGAYNRRFGGWQGTFTTDVIRALGDTEIDRRDQTGFDLAQSNTWTVTNKATLVGYPLELPAGEVSTTFDLGLDWKRIESEDTRSDTGLQATRRRLRGGVNVSVPIAEDEGAWGAIGSLTANFSAGSEDLSDFGGLYSWTAGLNWSPTRSLNLQATRIWREVAPTLSDLGRPRIDSFNVPVFDFVTGDSVLATVTTGGNPSLLAETQADWKFGANWELPFWKDTRFQVDYALNNSSDVTLSSPSYSAAFESAFPDRVTRGTSGELLAIDRRPVTLFRTKSRTLSFGLNTRGTIGKARESGGGQEQGRGGPPGFGGGRPGAGGPGGGGGFDPNRFREMRAKFCAAPATETPDLSLLPERMRERLMGPDGKPDPVLVKDARDRFCSENTERDFEAVRTALCTDPPNIDALPPQILERLKREDGTVDPDRLAAIKERICAAPGARQGGEARSAEARGGGGRGGRGGRGGMPFGPGGGDNGQGRYFVSLNHSIALDNEIQLAPGGPIYDQLDGEVIGGGAVPKHTTRLEGGLFWGGYGLRVSGNYIGEAVLRGSGLPGSSDLFFGDLATVDLRLFADLGQALKKDDGFLKGFRLSLVVNNLFDGQRRVVDSSGQIPDAYDPRRIDPVGRYFGIDLRKQF</sequence>
<evidence type="ECO:0008006" key="8">
    <source>
        <dbReference type="Google" id="ProtNLM"/>
    </source>
</evidence>
<keyword evidence="3" id="KW-0998">Cell outer membrane</keyword>
<feature type="compositionally biased region" description="Gly residues" evidence="4">
    <location>
        <begin position="744"/>
        <end position="766"/>
    </location>
</feature>
<protein>
    <recommendedName>
        <fullName evidence="8">TonB-dependent receptor</fullName>
    </recommendedName>
</protein>
<evidence type="ECO:0000256" key="4">
    <source>
        <dbReference type="SAM" id="MobiDB-lite"/>
    </source>
</evidence>
<dbReference type="PANTHER" id="PTHR47234">
    <property type="match status" value="1"/>
</dbReference>
<reference evidence="6 7" key="1">
    <citation type="submission" date="2020-11" db="EMBL/GenBank/DDBJ databases">
        <title>The genome sequence of Erythrobacter sp. 6D36.</title>
        <authorList>
            <person name="Liu Y."/>
        </authorList>
    </citation>
    <scope>NUCLEOTIDE SEQUENCE [LARGE SCALE GENOMIC DNA]</scope>
    <source>
        <strain evidence="6 7">6D36</strain>
    </source>
</reference>
<comment type="subcellular location">
    <subcellularLocation>
        <location evidence="1">Cell outer membrane</location>
    </subcellularLocation>
</comment>
<dbReference type="AlphaFoldDB" id="A0A7S8IT24"/>
<dbReference type="KEGG" id="qso:IRL76_02945"/>
<evidence type="ECO:0000256" key="1">
    <source>
        <dbReference type="ARBA" id="ARBA00004442"/>
    </source>
</evidence>
<feature type="signal peptide" evidence="5">
    <location>
        <begin position="1"/>
        <end position="22"/>
    </location>
</feature>
<accession>A0A7S8IT24</accession>
<feature type="region of interest" description="Disordered" evidence="4">
    <location>
        <begin position="730"/>
        <end position="766"/>
    </location>
</feature>
<proteinExistence type="predicted"/>
<name>A0A7S8IT24_9SPHN</name>
<feature type="region of interest" description="Disordered" evidence="4">
    <location>
        <begin position="581"/>
        <end position="624"/>
    </location>
</feature>
<dbReference type="RefSeq" id="WP_200983003.1">
    <property type="nucleotide sequence ID" value="NZ_CP064654.1"/>
</dbReference>
<dbReference type="EMBL" id="CP064654">
    <property type="protein sequence ID" value="QPC99543.1"/>
    <property type="molecule type" value="Genomic_DNA"/>
</dbReference>
<organism evidence="6 7">
    <name type="scientific">Qipengyuania soli</name>
    <dbReference type="NCBI Taxonomy" id="2782568"/>
    <lineage>
        <taxon>Bacteria</taxon>
        <taxon>Pseudomonadati</taxon>
        <taxon>Pseudomonadota</taxon>
        <taxon>Alphaproteobacteria</taxon>
        <taxon>Sphingomonadales</taxon>
        <taxon>Erythrobacteraceae</taxon>
        <taxon>Qipengyuania</taxon>
    </lineage>
</organism>
<feature type="chain" id="PRO_5032956537" description="TonB-dependent receptor" evidence="5">
    <location>
        <begin position="23"/>
        <end position="926"/>
    </location>
</feature>
<gene>
    <name evidence="6" type="ORF">IRL76_02945</name>
</gene>
<dbReference type="Proteomes" id="UP000594459">
    <property type="component" value="Chromosome"/>
</dbReference>
<evidence type="ECO:0000313" key="7">
    <source>
        <dbReference type="Proteomes" id="UP000594459"/>
    </source>
</evidence>
<dbReference type="SUPFAM" id="SSF56935">
    <property type="entry name" value="Porins"/>
    <property type="match status" value="2"/>
</dbReference>
<keyword evidence="5" id="KW-0732">Signal</keyword>
<dbReference type="Gene3D" id="2.40.170.20">
    <property type="entry name" value="TonB-dependent receptor, beta-barrel domain"/>
    <property type="match status" value="1"/>
</dbReference>
<evidence type="ECO:0000313" key="6">
    <source>
        <dbReference type="EMBL" id="QPC99543.1"/>
    </source>
</evidence>
<dbReference type="InterPro" id="IPR037066">
    <property type="entry name" value="Plug_dom_sf"/>
</dbReference>